<dbReference type="AlphaFoldDB" id="A0A918C066"/>
<protein>
    <submittedName>
        <fullName evidence="1">Uncharacterized protein</fullName>
    </submittedName>
</protein>
<keyword evidence="2" id="KW-1185">Reference proteome</keyword>
<name>A0A918C066_9DEIO</name>
<evidence type="ECO:0000313" key="1">
    <source>
        <dbReference type="EMBL" id="GGR00233.1"/>
    </source>
</evidence>
<comment type="caution">
    <text evidence="1">The sequence shown here is derived from an EMBL/GenBank/DDBJ whole genome shotgun (WGS) entry which is preliminary data.</text>
</comment>
<dbReference type="EMBL" id="BMQL01000004">
    <property type="protein sequence ID" value="GGR00233.1"/>
    <property type="molecule type" value="Genomic_DNA"/>
</dbReference>
<proteinExistence type="predicted"/>
<dbReference type="Proteomes" id="UP000603865">
    <property type="component" value="Unassembled WGS sequence"/>
</dbReference>
<reference evidence="1" key="1">
    <citation type="journal article" date="2014" name="Int. J. Syst. Evol. Microbiol.">
        <title>Complete genome sequence of Corynebacterium casei LMG S-19264T (=DSM 44701T), isolated from a smear-ripened cheese.</title>
        <authorList>
            <consortium name="US DOE Joint Genome Institute (JGI-PGF)"/>
            <person name="Walter F."/>
            <person name="Albersmeier A."/>
            <person name="Kalinowski J."/>
            <person name="Ruckert C."/>
        </authorList>
    </citation>
    <scope>NUCLEOTIDE SEQUENCE</scope>
    <source>
        <strain evidence="1">JCM 31311</strain>
    </source>
</reference>
<gene>
    <name evidence="1" type="ORF">GCM10008957_11220</name>
</gene>
<reference evidence="1" key="2">
    <citation type="submission" date="2020-09" db="EMBL/GenBank/DDBJ databases">
        <authorList>
            <person name="Sun Q."/>
            <person name="Ohkuma M."/>
        </authorList>
    </citation>
    <scope>NUCLEOTIDE SEQUENCE</scope>
    <source>
        <strain evidence="1">JCM 31311</strain>
    </source>
</reference>
<sequence>MTTWSALGKQGADLQQGVSVDLTKLMLELWQRLKDGKSPDKPLSAIETAARLAGFESFEAGATQQQRELIGAAALDRPLLDAAVTVGKQRGLIVRERALAVLAEYSEAMVSPYARLAASVLVNDSIRTGTRASGTYHGATRKEFVRIREPLQKRAHSSLEGTVIGIDELFDIGGYMVYGPGDPALPLSERAWCGHILRFLA</sequence>
<evidence type="ECO:0000313" key="2">
    <source>
        <dbReference type="Proteomes" id="UP000603865"/>
    </source>
</evidence>
<accession>A0A918C066</accession>
<organism evidence="1 2">
    <name type="scientific">Deinococcus ruber</name>
    <dbReference type="NCBI Taxonomy" id="1848197"/>
    <lineage>
        <taxon>Bacteria</taxon>
        <taxon>Thermotogati</taxon>
        <taxon>Deinococcota</taxon>
        <taxon>Deinococci</taxon>
        <taxon>Deinococcales</taxon>
        <taxon>Deinococcaceae</taxon>
        <taxon>Deinococcus</taxon>
    </lineage>
</organism>
<dbReference type="RefSeq" id="WP_189088540.1">
    <property type="nucleotide sequence ID" value="NZ_BMQL01000004.1"/>
</dbReference>